<keyword evidence="3" id="KW-1185">Reference proteome</keyword>
<protein>
    <submittedName>
        <fullName evidence="2">Uncharacterized protein</fullName>
    </submittedName>
</protein>
<dbReference type="Proteomes" id="UP001151760">
    <property type="component" value="Unassembled WGS sequence"/>
</dbReference>
<reference evidence="2" key="1">
    <citation type="journal article" date="2022" name="Int. J. Mol. Sci.">
        <title>Draft Genome of Tanacetum Coccineum: Genomic Comparison of Closely Related Tanacetum-Family Plants.</title>
        <authorList>
            <person name="Yamashiro T."/>
            <person name="Shiraishi A."/>
            <person name="Nakayama K."/>
            <person name="Satake H."/>
        </authorList>
    </citation>
    <scope>NUCLEOTIDE SEQUENCE</scope>
</reference>
<dbReference type="EMBL" id="BQNB010014448">
    <property type="protein sequence ID" value="GJT28290.1"/>
    <property type="molecule type" value="Genomic_DNA"/>
</dbReference>
<evidence type="ECO:0000313" key="3">
    <source>
        <dbReference type="Proteomes" id="UP001151760"/>
    </source>
</evidence>
<proteinExistence type="predicted"/>
<evidence type="ECO:0000313" key="2">
    <source>
        <dbReference type="EMBL" id="GJT28290.1"/>
    </source>
</evidence>
<organism evidence="2 3">
    <name type="scientific">Tanacetum coccineum</name>
    <dbReference type="NCBI Taxonomy" id="301880"/>
    <lineage>
        <taxon>Eukaryota</taxon>
        <taxon>Viridiplantae</taxon>
        <taxon>Streptophyta</taxon>
        <taxon>Embryophyta</taxon>
        <taxon>Tracheophyta</taxon>
        <taxon>Spermatophyta</taxon>
        <taxon>Magnoliopsida</taxon>
        <taxon>eudicotyledons</taxon>
        <taxon>Gunneridae</taxon>
        <taxon>Pentapetalae</taxon>
        <taxon>asterids</taxon>
        <taxon>campanulids</taxon>
        <taxon>Asterales</taxon>
        <taxon>Asteraceae</taxon>
        <taxon>Asteroideae</taxon>
        <taxon>Anthemideae</taxon>
        <taxon>Anthemidinae</taxon>
        <taxon>Tanacetum</taxon>
    </lineage>
</organism>
<comment type="caution">
    <text evidence="2">The sequence shown here is derived from an EMBL/GenBank/DDBJ whole genome shotgun (WGS) entry which is preliminary data.</text>
</comment>
<evidence type="ECO:0000256" key="1">
    <source>
        <dbReference type="SAM" id="MobiDB-lite"/>
    </source>
</evidence>
<name>A0ABQ5CMJ8_9ASTR</name>
<reference evidence="2" key="2">
    <citation type="submission" date="2022-01" db="EMBL/GenBank/DDBJ databases">
        <authorList>
            <person name="Yamashiro T."/>
            <person name="Shiraishi A."/>
            <person name="Satake H."/>
            <person name="Nakayama K."/>
        </authorList>
    </citation>
    <scope>NUCLEOTIDE SEQUENCE</scope>
</reference>
<feature type="region of interest" description="Disordered" evidence="1">
    <location>
        <begin position="125"/>
        <end position="163"/>
    </location>
</feature>
<accession>A0ABQ5CMJ8</accession>
<gene>
    <name evidence="2" type="ORF">Tco_0908565</name>
</gene>
<sequence>MFGGVTDNHLRKAHIEIDSSPDVNRNLTPMCHRNLTKEWENVSSKALSIGEVIKILSNKQPACSDKGPIVVETDDLDEILGDYANTGKEITRKEIIVHVGNSSIVENVVDCDMLYETEGVGPMGNFKEVEVGTDNETEEESAKSDTEENDTSGNALEDLDYDPKHDEVFDDDEHILKDVPLSMNNFHFNPDPKHDLSKAIVEVYKADLDVIDYDSFGSDLDDRIDSERRTQLRELRRIGKAKNQGLNKTTST</sequence>